<dbReference type="OrthoDB" id="4666063at2759"/>
<evidence type="ECO:0000313" key="6">
    <source>
        <dbReference type="EMBL" id="ETS06868.1"/>
    </source>
</evidence>
<dbReference type="InterPro" id="IPR029062">
    <property type="entry name" value="Class_I_gatase-like"/>
</dbReference>
<dbReference type="GO" id="GO:0008236">
    <property type="term" value="F:serine-type peptidase activity"/>
    <property type="evidence" value="ECO:0007669"/>
    <property type="project" value="UniProtKB-KW"/>
</dbReference>
<keyword evidence="4" id="KW-0720">Serine protease</keyword>
<protein>
    <submittedName>
        <fullName evidence="6">Class I glutamine amidotransferase-like protein</fullName>
    </submittedName>
</protein>
<evidence type="ECO:0000256" key="5">
    <source>
        <dbReference type="SAM" id="SignalP"/>
    </source>
</evidence>
<evidence type="ECO:0000313" key="7">
    <source>
        <dbReference type="Proteomes" id="UP000024376"/>
    </source>
</evidence>
<dbReference type="HOGENOM" id="CLU_053928_0_1_1"/>
<dbReference type="AlphaFoldDB" id="A0A024SLD2"/>
<dbReference type="InterPro" id="IPR005320">
    <property type="entry name" value="Peptidase_S51"/>
</dbReference>
<proteinExistence type="inferred from homology"/>
<dbReference type="PANTHER" id="PTHR36175">
    <property type="entry name" value="CYANOPHYCINASE"/>
    <property type="match status" value="1"/>
</dbReference>
<keyword evidence="3" id="KW-0378">Hydrolase</keyword>
<gene>
    <name evidence="6" type="ORF">M419DRAFT_69100</name>
</gene>
<keyword evidence="6" id="KW-0315">Glutamine amidotransferase</keyword>
<dbReference type="KEGG" id="trr:M419DRAFT_69100"/>
<dbReference type="GO" id="GO:0006508">
    <property type="term" value="P:proteolysis"/>
    <property type="evidence" value="ECO:0007669"/>
    <property type="project" value="UniProtKB-KW"/>
</dbReference>
<sequence>MARFILQTLLAIAVATSALPTDNSTNFVGPENGNLVIVGGGSLDDSILQKVIDLAGGNDSSIVVIPTAQGDPSYDQNAANADDFRRLGSKSVTVLHTYDPEVANTEEFVQPLVNATGVWFGGGRQWRLVDAYAGTLTEQKIRAVLDAGGVIGGSSAGASIQGDFLARGDTKSNSLIIGDHQQGFAYVKNVAIDQHVLVRNRHFDMLNVLKYKPGILGIAINENTAVHVSQNTAEVFGASYAIIYDGTYWSRDGDDANQIPDPSGLFYFLRQGDIYDLGLRKVVHAS</sequence>
<dbReference type="Proteomes" id="UP000024376">
    <property type="component" value="Unassembled WGS sequence"/>
</dbReference>
<evidence type="ECO:0000256" key="1">
    <source>
        <dbReference type="ARBA" id="ARBA00006534"/>
    </source>
</evidence>
<dbReference type="GO" id="GO:0016740">
    <property type="term" value="F:transferase activity"/>
    <property type="evidence" value="ECO:0007669"/>
    <property type="project" value="UniProtKB-KW"/>
</dbReference>
<feature type="chain" id="PRO_5001537207" evidence="5">
    <location>
        <begin position="19"/>
        <end position="286"/>
    </location>
</feature>
<dbReference type="PANTHER" id="PTHR36175:SF1">
    <property type="entry name" value="CYANOPHYCINASE"/>
    <property type="match status" value="1"/>
</dbReference>
<dbReference type="Gene3D" id="3.40.50.880">
    <property type="match status" value="1"/>
</dbReference>
<accession>A0A024SLD2</accession>
<dbReference type="SUPFAM" id="SSF52317">
    <property type="entry name" value="Class I glutamine amidotransferase-like"/>
    <property type="match status" value="1"/>
</dbReference>
<evidence type="ECO:0000256" key="3">
    <source>
        <dbReference type="ARBA" id="ARBA00022801"/>
    </source>
</evidence>
<reference evidence="7" key="1">
    <citation type="journal article" date="2013" name="Ind. Biotechnol.">
        <title>Comparative genomics analysis of Trichoderma reesei strains.</title>
        <authorList>
            <person name="Koike H."/>
            <person name="Aerts A."/>
            <person name="LaButti K."/>
            <person name="Grigoriev I.V."/>
            <person name="Baker S.E."/>
        </authorList>
    </citation>
    <scope>NUCLEOTIDE SEQUENCE [LARGE SCALE GENOMIC DNA]</scope>
    <source>
        <strain evidence="7">ATCC 56765 / BCRC 32924 / NRRL 11460 / Rut C-30</strain>
    </source>
</reference>
<evidence type="ECO:0000256" key="4">
    <source>
        <dbReference type="ARBA" id="ARBA00022825"/>
    </source>
</evidence>
<dbReference type="CDD" id="cd03145">
    <property type="entry name" value="GAT1_cyanophycinase"/>
    <property type="match status" value="1"/>
</dbReference>
<name>A0A024SLD2_HYPJR</name>
<keyword evidence="2" id="KW-0645">Protease</keyword>
<keyword evidence="5" id="KW-0732">Signal</keyword>
<comment type="similarity">
    <text evidence="1">Belongs to the peptidase S51 family.</text>
</comment>
<keyword evidence="6" id="KW-0808">Transferase</keyword>
<evidence type="ECO:0000256" key="2">
    <source>
        <dbReference type="ARBA" id="ARBA00022670"/>
    </source>
</evidence>
<feature type="signal peptide" evidence="5">
    <location>
        <begin position="1"/>
        <end position="18"/>
    </location>
</feature>
<dbReference type="EMBL" id="KI911139">
    <property type="protein sequence ID" value="ETS06868.1"/>
    <property type="molecule type" value="Genomic_DNA"/>
</dbReference>
<organism evidence="6 7">
    <name type="scientific">Hypocrea jecorina (strain ATCC 56765 / BCRC 32924 / NRRL 11460 / Rut C-30)</name>
    <name type="common">Trichoderma reesei</name>
    <dbReference type="NCBI Taxonomy" id="1344414"/>
    <lineage>
        <taxon>Eukaryota</taxon>
        <taxon>Fungi</taxon>
        <taxon>Dikarya</taxon>
        <taxon>Ascomycota</taxon>
        <taxon>Pezizomycotina</taxon>
        <taxon>Sordariomycetes</taxon>
        <taxon>Hypocreomycetidae</taxon>
        <taxon>Hypocreales</taxon>
        <taxon>Hypocreaceae</taxon>
        <taxon>Trichoderma</taxon>
    </lineage>
</organism>
<dbReference type="Pfam" id="PF03575">
    <property type="entry name" value="Peptidase_S51"/>
    <property type="match status" value="1"/>
</dbReference>